<protein>
    <submittedName>
        <fullName evidence="1">Uncharacterized protein</fullName>
    </submittedName>
</protein>
<feature type="non-terminal residue" evidence="1">
    <location>
        <position position="53"/>
    </location>
</feature>
<comment type="caution">
    <text evidence="1">The sequence shown here is derived from an EMBL/GenBank/DDBJ whole genome shotgun (WGS) entry which is preliminary data.</text>
</comment>
<dbReference type="AlphaFoldDB" id="A0A0F8XTR7"/>
<accession>A0A0F8XTR7</accession>
<gene>
    <name evidence="1" type="ORF">LCGC14_2982330</name>
</gene>
<evidence type="ECO:0000313" key="1">
    <source>
        <dbReference type="EMBL" id="KKK64625.1"/>
    </source>
</evidence>
<proteinExistence type="predicted"/>
<name>A0A0F8XTR7_9ZZZZ</name>
<sequence length="53" mass="6496">MRQNSHEVQKDKKERKEEFIERREEFIGVWLSSDEITKQSDKISYTNWQHAIS</sequence>
<reference evidence="1" key="1">
    <citation type="journal article" date="2015" name="Nature">
        <title>Complex archaea that bridge the gap between prokaryotes and eukaryotes.</title>
        <authorList>
            <person name="Spang A."/>
            <person name="Saw J.H."/>
            <person name="Jorgensen S.L."/>
            <person name="Zaremba-Niedzwiedzka K."/>
            <person name="Martijn J."/>
            <person name="Lind A.E."/>
            <person name="van Eijk R."/>
            <person name="Schleper C."/>
            <person name="Guy L."/>
            <person name="Ettema T.J."/>
        </authorList>
    </citation>
    <scope>NUCLEOTIDE SEQUENCE</scope>
</reference>
<organism evidence="1">
    <name type="scientific">marine sediment metagenome</name>
    <dbReference type="NCBI Taxonomy" id="412755"/>
    <lineage>
        <taxon>unclassified sequences</taxon>
        <taxon>metagenomes</taxon>
        <taxon>ecological metagenomes</taxon>
    </lineage>
</organism>
<dbReference type="EMBL" id="LAZR01060939">
    <property type="protein sequence ID" value="KKK64625.1"/>
    <property type="molecule type" value="Genomic_DNA"/>
</dbReference>